<dbReference type="SUPFAM" id="SSF46565">
    <property type="entry name" value="Chaperone J-domain"/>
    <property type="match status" value="1"/>
</dbReference>
<dbReference type="SUPFAM" id="SSF49493">
    <property type="entry name" value="HSP40/DnaJ peptide-binding domain"/>
    <property type="match status" value="2"/>
</dbReference>
<dbReference type="PANTHER" id="PTHR43096">
    <property type="entry name" value="DNAJ HOMOLOG 1, MITOCHONDRIAL-RELATED"/>
    <property type="match status" value="1"/>
</dbReference>
<evidence type="ECO:0000256" key="1">
    <source>
        <dbReference type="ARBA" id="ARBA00022705"/>
    </source>
</evidence>
<dbReference type="GO" id="GO:0006260">
    <property type="term" value="P:DNA replication"/>
    <property type="evidence" value="ECO:0007669"/>
    <property type="project" value="UniProtKB-KW"/>
</dbReference>
<evidence type="ECO:0000256" key="11">
    <source>
        <dbReference type="HAMAP-Rule" id="MF_01152"/>
    </source>
</evidence>
<dbReference type="NCBIfam" id="TIGR02349">
    <property type="entry name" value="DnaJ_bact"/>
    <property type="match status" value="1"/>
</dbReference>
<feature type="repeat" description="CXXCXGXG motif" evidence="11">
    <location>
        <begin position="212"/>
        <end position="219"/>
    </location>
</feature>
<evidence type="ECO:0000256" key="9">
    <source>
        <dbReference type="ARBA" id="ARBA00061004"/>
    </source>
</evidence>
<evidence type="ECO:0000259" key="14">
    <source>
        <dbReference type="PROSITE" id="PS51188"/>
    </source>
</evidence>
<dbReference type="PANTHER" id="PTHR43096:SF10">
    <property type="entry name" value="CHAPERONE PROTEIN DNAJ A6, CHLOROPLASTIC"/>
    <property type="match status" value="1"/>
</dbReference>
<feature type="binding site" evidence="11">
    <location>
        <position position="215"/>
    </location>
    <ligand>
        <name>Zn(2+)</name>
        <dbReference type="ChEBI" id="CHEBI:29105"/>
        <label>1</label>
    </ligand>
</feature>
<dbReference type="Pfam" id="PF00684">
    <property type="entry name" value="DnaJ_CXXCXGXG"/>
    <property type="match status" value="1"/>
</dbReference>
<feature type="binding site" evidence="11">
    <location>
        <position position="176"/>
    </location>
    <ligand>
        <name>Zn(2+)</name>
        <dbReference type="ChEBI" id="CHEBI:29105"/>
        <label>2</label>
    </ligand>
</feature>
<dbReference type="InterPro" id="IPR036869">
    <property type="entry name" value="J_dom_sf"/>
</dbReference>
<comment type="subunit">
    <text evidence="11">Homodimer.</text>
</comment>
<dbReference type="InterPro" id="IPR001623">
    <property type="entry name" value="DnaJ_domain"/>
</dbReference>
<feature type="zinc finger region" description="CR-type" evidence="12">
    <location>
        <begin position="146"/>
        <end position="224"/>
    </location>
</feature>
<name>A0A484HIJ8_9BACT</name>
<feature type="binding site" evidence="11">
    <location>
        <position position="179"/>
    </location>
    <ligand>
        <name>Zn(2+)</name>
        <dbReference type="ChEBI" id="CHEBI:29105"/>
        <label>2</label>
    </ligand>
</feature>
<dbReference type="InterPro" id="IPR036410">
    <property type="entry name" value="HSP_DnaJ_Cys-rich_dom_sf"/>
</dbReference>
<dbReference type="PROSITE" id="PS50076">
    <property type="entry name" value="DNAJ_2"/>
    <property type="match status" value="1"/>
</dbReference>
<dbReference type="EMBL" id="CAACVI010000001">
    <property type="protein sequence ID" value="VEN72647.1"/>
    <property type="molecule type" value="Genomic_DNA"/>
</dbReference>
<feature type="repeat" description="CXXCXGXG motif" evidence="11">
    <location>
        <begin position="176"/>
        <end position="183"/>
    </location>
</feature>
<evidence type="ECO:0000313" key="15">
    <source>
        <dbReference type="EMBL" id="VEN72647.1"/>
    </source>
</evidence>
<feature type="binding site" evidence="11">
    <location>
        <position position="162"/>
    </location>
    <ligand>
        <name>Zn(2+)</name>
        <dbReference type="ChEBI" id="CHEBI:29105"/>
        <label>1</label>
    </ligand>
</feature>
<dbReference type="CDD" id="cd10719">
    <property type="entry name" value="DnaJ_zf"/>
    <property type="match status" value="1"/>
</dbReference>
<gene>
    <name evidence="11 15" type="primary">dnaJ</name>
    <name evidence="15" type="ORF">EPICR_10146</name>
</gene>
<dbReference type="GO" id="GO:0005737">
    <property type="term" value="C:cytoplasm"/>
    <property type="evidence" value="ECO:0007669"/>
    <property type="project" value="UniProtKB-SubCell"/>
</dbReference>
<dbReference type="FunFam" id="2.10.230.10:FF:000002">
    <property type="entry name" value="Molecular chaperone DnaJ"/>
    <property type="match status" value="1"/>
</dbReference>
<comment type="similarity">
    <text evidence="9 11">Belongs to the DnaJ family.</text>
</comment>
<feature type="domain" description="J" evidence="13">
    <location>
        <begin position="19"/>
        <end position="84"/>
    </location>
</feature>
<keyword evidence="3 11" id="KW-0677">Repeat</keyword>
<dbReference type="NCBIfam" id="NF008035">
    <property type="entry name" value="PRK10767.1"/>
    <property type="match status" value="1"/>
</dbReference>
<dbReference type="FunFam" id="2.60.260.20:FF:000005">
    <property type="entry name" value="Chaperone protein dnaJ 1, mitochondrial"/>
    <property type="match status" value="1"/>
</dbReference>
<comment type="subcellular location">
    <subcellularLocation>
        <location evidence="11">Cytoplasm</location>
    </subcellularLocation>
</comment>
<feature type="binding site" evidence="11">
    <location>
        <position position="159"/>
    </location>
    <ligand>
        <name>Zn(2+)</name>
        <dbReference type="ChEBI" id="CHEBI:29105"/>
        <label>1</label>
    </ligand>
</feature>
<dbReference type="CDD" id="cd10747">
    <property type="entry name" value="DnaJ_C"/>
    <property type="match status" value="1"/>
</dbReference>
<evidence type="ECO:0000256" key="7">
    <source>
        <dbReference type="ARBA" id="ARBA00023186"/>
    </source>
</evidence>
<dbReference type="GO" id="GO:0031072">
    <property type="term" value="F:heat shock protein binding"/>
    <property type="evidence" value="ECO:0007669"/>
    <property type="project" value="InterPro"/>
</dbReference>
<comment type="cofactor">
    <cofactor evidence="11">
        <name>Zn(2+)</name>
        <dbReference type="ChEBI" id="CHEBI:29105"/>
    </cofactor>
    <text evidence="11">Binds 2 Zn(2+) ions per monomer.</text>
</comment>
<evidence type="ECO:0000256" key="3">
    <source>
        <dbReference type="ARBA" id="ARBA00022737"/>
    </source>
</evidence>
<evidence type="ECO:0000256" key="2">
    <source>
        <dbReference type="ARBA" id="ARBA00022723"/>
    </source>
</evidence>
<accession>A0A484HIJ8</accession>
<feature type="repeat" description="CXXCXGXG motif" evidence="11">
    <location>
        <begin position="198"/>
        <end position="205"/>
    </location>
</feature>
<feature type="binding site" evidence="11">
    <location>
        <position position="198"/>
    </location>
    <ligand>
        <name>Zn(2+)</name>
        <dbReference type="ChEBI" id="CHEBI:29105"/>
        <label>2</label>
    </ligand>
</feature>
<dbReference type="AlphaFoldDB" id="A0A484HIJ8"/>
<evidence type="ECO:0000256" key="4">
    <source>
        <dbReference type="ARBA" id="ARBA00022771"/>
    </source>
</evidence>
<dbReference type="SUPFAM" id="SSF57938">
    <property type="entry name" value="DnaJ/Hsp40 cysteine-rich domain"/>
    <property type="match status" value="1"/>
</dbReference>
<dbReference type="InterPro" id="IPR008971">
    <property type="entry name" value="HSP40/DnaJ_pept-bd"/>
</dbReference>
<dbReference type="PRINTS" id="PR00625">
    <property type="entry name" value="JDOMAIN"/>
</dbReference>
<organism evidence="15">
    <name type="scientific">uncultured Desulfobacteraceae bacterium</name>
    <dbReference type="NCBI Taxonomy" id="218296"/>
    <lineage>
        <taxon>Bacteria</taxon>
        <taxon>Pseudomonadati</taxon>
        <taxon>Thermodesulfobacteriota</taxon>
        <taxon>Desulfobacteria</taxon>
        <taxon>Desulfobacterales</taxon>
        <taxon>Desulfobacteraceae</taxon>
        <taxon>environmental samples</taxon>
    </lineage>
</organism>
<dbReference type="Gene3D" id="2.60.260.20">
    <property type="entry name" value="Urease metallochaperone UreE, N-terminal domain"/>
    <property type="match status" value="2"/>
</dbReference>
<dbReference type="SMART" id="SM00271">
    <property type="entry name" value="DnaJ"/>
    <property type="match status" value="1"/>
</dbReference>
<reference evidence="15" key="1">
    <citation type="submission" date="2019-01" db="EMBL/GenBank/DDBJ databases">
        <authorList>
            <consortium name="Genoscope - CEA"/>
            <person name="William W."/>
        </authorList>
    </citation>
    <scope>NUCLEOTIDE SEQUENCE</scope>
    <source>
        <strain evidence="15">CR-1</strain>
    </source>
</reference>
<keyword evidence="4 11" id="KW-0863">Zinc-finger</keyword>
<evidence type="ECO:0000256" key="6">
    <source>
        <dbReference type="ARBA" id="ARBA00023016"/>
    </source>
</evidence>
<dbReference type="InterPro" id="IPR012724">
    <property type="entry name" value="DnaJ"/>
</dbReference>
<dbReference type="PROSITE" id="PS51188">
    <property type="entry name" value="ZF_CR"/>
    <property type="match status" value="1"/>
</dbReference>
<feature type="domain" description="CR-type" evidence="14">
    <location>
        <begin position="146"/>
        <end position="224"/>
    </location>
</feature>
<feature type="binding site" evidence="11">
    <location>
        <position position="201"/>
    </location>
    <ligand>
        <name>Zn(2+)</name>
        <dbReference type="ChEBI" id="CHEBI:29105"/>
        <label>2</label>
    </ligand>
</feature>
<dbReference type="HAMAP" id="MF_01152">
    <property type="entry name" value="DnaJ"/>
    <property type="match status" value="1"/>
</dbReference>
<dbReference type="CDD" id="cd06257">
    <property type="entry name" value="DnaJ"/>
    <property type="match status" value="1"/>
</dbReference>
<dbReference type="GO" id="GO:0009408">
    <property type="term" value="P:response to heat"/>
    <property type="evidence" value="ECO:0007669"/>
    <property type="project" value="InterPro"/>
</dbReference>
<comment type="domain">
    <text evidence="11">The J domain is necessary and sufficient to stimulate DnaK ATPase activity. Zinc center 1 plays an important role in the autonomous, DnaK-independent chaperone activity of DnaJ. Zinc center 2 is essential for interaction with DnaK and for DnaJ activity.</text>
</comment>
<evidence type="ECO:0000256" key="5">
    <source>
        <dbReference type="ARBA" id="ARBA00022833"/>
    </source>
</evidence>
<evidence type="ECO:0000256" key="12">
    <source>
        <dbReference type="PROSITE-ProRule" id="PRU00546"/>
    </source>
</evidence>
<feature type="repeat" description="CXXCXGXG motif" evidence="11">
    <location>
        <begin position="159"/>
        <end position="166"/>
    </location>
</feature>
<dbReference type="Gene3D" id="2.10.230.10">
    <property type="entry name" value="Heat shock protein DnaJ, cysteine-rich domain"/>
    <property type="match status" value="1"/>
</dbReference>
<keyword evidence="11" id="KW-0963">Cytoplasm</keyword>
<comment type="function">
    <text evidence="8 11">Participates actively in the response to hyperosmotic and heat shock by preventing the aggregation of stress-denatured proteins and by disaggregating proteins, also in an autonomous, DnaK-independent fashion. Unfolded proteins bind initially to DnaJ; upon interaction with the DnaJ-bound protein, DnaK hydrolyzes its bound ATP, resulting in the formation of a stable complex. GrpE releases ADP from DnaK; ATP binding to DnaK triggers the release of the substrate protein, thus completing the reaction cycle. Several rounds of ATP-dependent interactions between DnaJ, DnaK and GrpE are required for fully efficient folding. Also involved, together with DnaK and GrpE, in the DNA replication of plasmids through activation of initiation proteins.</text>
</comment>
<dbReference type="InterPro" id="IPR002939">
    <property type="entry name" value="DnaJ_C"/>
</dbReference>
<dbReference type="Pfam" id="PF01556">
    <property type="entry name" value="DnaJ_C"/>
    <property type="match status" value="1"/>
</dbReference>
<keyword evidence="2 11" id="KW-0479">Metal-binding</keyword>
<protein>
    <recommendedName>
        <fullName evidence="10 11">Chaperone protein DnaJ</fullName>
    </recommendedName>
</protein>
<dbReference type="GO" id="GO:0051082">
    <property type="term" value="F:unfolded protein binding"/>
    <property type="evidence" value="ECO:0007669"/>
    <property type="project" value="UniProtKB-UniRule"/>
</dbReference>
<dbReference type="PROSITE" id="PS00636">
    <property type="entry name" value="DNAJ_1"/>
    <property type="match status" value="1"/>
</dbReference>
<keyword evidence="6 11" id="KW-0346">Stress response</keyword>
<dbReference type="GO" id="GO:0005524">
    <property type="term" value="F:ATP binding"/>
    <property type="evidence" value="ECO:0007669"/>
    <property type="project" value="InterPro"/>
</dbReference>
<dbReference type="Pfam" id="PF00226">
    <property type="entry name" value="DnaJ"/>
    <property type="match status" value="1"/>
</dbReference>
<dbReference type="InterPro" id="IPR001305">
    <property type="entry name" value="HSP_DnaJ_Cys-rich_dom"/>
</dbReference>
<dbReference type="Gene3D" id="1.10.287.110">
    <property type="entry name" value="DnaJ domain"/>
    <property type="match status" value="1"/>
</dbReference>
<feature type="binding site" evidence="11">
    <location>
        <position position="212"/>
    </location>
    <ligand>
        <name>Zn(2+)</name>
        <dbReference type="ChEBI" id="CHEBI:29105"/>
        <label>1</label>
    </ligand>
</feature>
<dbReference type="GO" id="GO:0008270">
    <property type="term" value="F:zinc ion binding"/>
    <property type="evidence" value="ECO:0007669"/>
    <property type="project" value="UniProtKB-UniRule"/>
</dbReference>
<dbReference type="FunFam" id="1.10.287.110:FF:000034">
    <property type="entry name" value="Chaperone protein DnaJ"/>
    <property type="match status" value="1"/>
</dbReference>
<evidence type="ECO:0000256" key="10">
    <source>
        <dbReference type="ARBA" id="ARBA00067609"/>
    </source>
</evidence>
<keyword evidence="7 11" id="KW-0143">Chaperone</keyword>
<evidence type="ECO:0000256" key="8">
    <source>
        <dbReference type="ARBA" id="ARBA00053423"/>
    </source>
</evidence>
<keyword evidence="5 11" id="KW-0862">Zinc</keyword>
<dbReference type="GO" id="GO:0042026">
    <property type="term" value="P:protein refolding"/>
    <property type="evidence" value="ECO:0007669"/>
    <property type="project" value="TreeGrafter"/>
</dbReference>
<proteinExistence type="inferred from homology"/>
<evidence type="ECO:0000259" key="13">
    <source>
        <dbReference type="PROSITE" id="PS50076"/>
    </source>
</evidence>
<keyword evidence="1 11" id="KW-0235">DNA replication</keyword>
<dbReference type="InterPro" id="IPR018253">
    <property type="entry name" value="DnaJ_domain_CS"/>
</dbReference>
<sequence>MSRKNPLTSAGNQMTEKRDYYEVLNVGRDASEADLKKSYRKLAIKYHPDKNPGDPESEEKFKEAAEAYDVLSDSRKRRIYDQYGHEGLEGRGFSGFRGFEDIFSNFGDIFEDFFGFSGSRRSSDGSRPGRDLQYNMGLDFMEAVFGADKEIDIEKMGRCPDCGGDGRREGTDVEKCPECGGSGATLRSQGFFTLQTKCSRCRGKGFHIPHPCKKCRGRGQVAEKKKVSVSIPAGVDTGSRLRLTGEGEDGLRGGPPGDLYVVIHVSPHDFFHRENTDVICQVEISFLQAILGDQIEVPTLDGKKALKIPRGTQHGDLFMFRGEGIPSLRTRQRGDQKIYVGVKIPKSVTKKQERLLKEFKKLESKKISKKIKKILKSGT</sequence>